<feature type="domain" description="Tyrosinase copper-binding" evidence="1">
    <location>
        <begin position="28"/>
        <end position="115"/>
    </location>
</feature>
<reference evidence="2 3" key="1">
    <citation type="submission" date="2024-02" db="EMBL/GenBank/DDBJ databases">
        <title>De novo assembly and annotation of 12 fungi associated with fruit tree decline syndrome in Ontario, Canada.</title>
        <authorList>
            <person name="Sulman M."/>
            <person name="Ellouze W."/>
            <person name="Ilyukhin E."/>
        </authorList>
    </citation>
    <scope>NUCLEOTIDE SEQUENCE [LARGE SCALE GENOMIC DNA]</scope>
    <source>
        <strain evidence="2 3">M42-189</strain>
    </source>
</reference>
<comment type="caution">
    <text evidence="2">The sequence shown here is derived from an EMBL/GenBank/DDBJ whole genome shotgun (WGS) entry which is preliminary data.</text>
</comment>
<dbReference type="Gene3D" id="1.10.1280.10">
    <property type="entry name" value="Di-copper center containing domain from catechol oxidase"/>
    <property type="match status" value="1"/>
</dbReference>
<protein>
    <recommendedName>
        <fullName evidence="1">Tyrosinase copper-binding domain-containing protein</fullName>
    </recommendedName>
</protein>
<evidence type="ECO:0000259" key="1">
    <source>
        <dbReference type="Pfam" id="PF00264"/>
    </source>
</evidence>
<evidence type="ECO:0000313" key="3">
    <source>
        <dbReference type="Proteomes" id="UP001521785"/>
    </source>
</evidence>
<dbReference type="Proteomes" id="UP001521785">
    <property type="component" value="Unassembled WGS sequence"/>
</dbReference>
<accession>A0ABR3S1J3</accession>
<dbReference type="InterPro" id="IPR008922">
    <property type="entry name" value="Di-copper_centre_dom_sf"/>
</dbReference>
<dbReference type="SUPFAM" id="SSF48056">
    <property type="entry name" value="Di-copper centre-containing domain"/>
    <property type="match status" value="1"/>
</dbReference>
<sequence>MNTQQKKLQAIAIGIADGFSDPSYRDAATRLRLPFWDWAQAVAGTDPAFPAVLSTPMISVTLQDGSREETDNPLYDYSFHPLENSQINSTDNERGMVDLFQQQETADLGYTYPELLDSPGNATLISRINALYRDSGLAASNTVPKDFTDNTEYIVQVIMPASVHFSYDVLLFLGDIQVHPESQHSLIGKTSSLIATKMQKSASTSSMVVLNENIMTEVADGHASNTEMEEYLRSSLKWCLEVVRTVLLVEGSFTELFQGGKITSKSDVPDIKVALMNTRVERASSIFELDRWIGGFDILGAIN</sequence>
<dbReference type="EMBL" id="JAKJXO020000002">
    <property type="protein sequence ID" value="KAL1610550.1"/>
    <property type="molecule type" value="Genomic_DNA"/>
</dbReference>
<proteinExistence type="predicted"/>
<dbReference type="Pfam" id="PF00264">
    <property type="entry name" value="Tyrosinase"/>
    <property type="match status" value="1"/>
</dbReference>
<gene>
    <name evidence="2" type="ORF">SLS60_002219</name>
</gene>
<evidence type="ECO:0000313" key="2">
    <source>
        <dbReference type="EMBL" id="KAL1610550.1"/>
    </source>
</evidence>
<dbReference type="InterPro" id="IPR002227">
    <property type="entry name" value="Tyrosinase_Cu-bd"/>
</dbReference>
<name>A0ABR3S1J3_9PLEO</name>
<organism evidence="2 3">
    <name type="scientific">Paraconiothyrium brasiliense</name>
    <dbReference type="NCBI Taxonomy" id="300254"/>
    <lineage>
        <taxon>Eukaryota</taxon>
        <taxon>Fungi</taxon>
        <taxon>Dikarya</taxon>
        <taxon>Ascomycota</taxon>
        <taxon>Pezizomycotina</taxon>
        <taxon>Dothideomycetes</taxon>
        <taxon>Pleosporomycetidae</taxon>
        <taxon>Pleosporales</taxon>
        <taxon>Massarineae</taxon>
        <taxon>Didymosphaeriaceae</taxon>
        <taxon>Paraconiothyrium</taxon>
    </lineage>
</organism>
<keyword evidence="3" id="KW-1185">Reference proteome</keyword>